<dbReference type="KEGG" id="palb:EJC50_13740"/>
<dbReference type="PANTHER" id="PTHR20883">
    <property type="entry name" value="PHYTANOYL-COA DIOXYGENASE DOMAIN CONTAINING 1"/>
    <property type="match status" value="1"/>
</dbReference>
<accession>A0A3Q8X5H5</accession>
<dbReference type="GO" id="GO:0005506">
    <property type="term" value="F:iron ion binding"/>
    <property type="evidence" value="ECO:0007669"/>
    <property type="project" value="UniProtKB-ARBA"/>
</dbReference>
<gene>
    <name evidence="1" type="ORF">EJC50_13740</name>
</gene>
<dbReference type="InterPro" id="IPR008775">
    <property type="entry name" value="Phytyl_CoA_dOase-like"/>
</dbReference>
<reference evidence="2" key="1">
    <citation type="submission" date="2018-12" db="EMBL/GenBank/DDBJ databases">
        <title>Genome sequence of Peanibacillus sp.</title>
        <authorList>
            <person name="Subramani G."/>
            <person name="Srinivasan S."/>
            <person name="Kim M.K."/>
        </authorList>
    </citation>
    <scope>NUCLEOTIDE SEQUENCE [LARGE SCALE GENOMIC DNA]</scope>
    <source>
        <strain evidence="2">18JY67-1</strain>
    </source>
</reference>
<dbReference type="SUPFAM" id="SSF51197">
    <property type="entry name" value="Clavaminate synthase-like"/>
    <property type="match status" value="1"/>
</dbReference>
<dbReference type="PANTHER" id="PTHR20883:SF14">
    <property type="entry name" value="PHYTANOYL-COA DIOXYGENASE"/>
    <property type="match status" value="1"/>
</dbReference>
<dbReference type="EMBL" id="CP034437">
    <property type="protein sequence ID" value="AZN40594.1"/>
    <property type="molecule type" value="Genomic_DNA"/>
</dbReference>
<protein>
    <recommendedName>
        <fullName evidence="3">Phytanoyl-CoA dioxygenase</fullName>
    </recommendedName>
</protein>
<dbReference type="Proteomes" id="UP000272528">
    <property type="component" value="Chromosome"/>
</dbReference>
<name>A0A3Q8X5H5_9BACL</name>
<proteinExistence type="predicted"/>
<evidence type="ECO:0008006" key="3">
    <source>
        <dbReference type="Google" id="ProtNLM"/>
    </source>
</evidence>
<dbReference type="GO" id="GO:0016706">
    <property type="term" value="F:2-oxoglutarate-dependent dioxygenase activity"/>
    <property type="evidence" value="ECO:0007669"/>
    <property type="project" value="UniProtKB-ARBA"/>
</dbReference>
<evidence type="ECO:0000313" key="1">
    <source>
        <dbReference type="EMBL" id="AZN40594.1"/>
    </source>
</evidence>
<sequence>MVKSQSVFAIVASFPSALQSIYLAMRRRSDSLMQVRLSEEQLAFYKQHHYVVLRQVVPQRALDRATQIISKWVDELVDVWYDQKLITDKRYDLDFQHRLVEMWDAAGKPKYSRSPRRDLIGKPMYQFLKEPALVDIASQLLGTEDVSVHGIFNARPKLPDQKWTDTPWHQDAQYYRDAEHTHVVSMWMPLQRVTEYNSCLQVAPGFFDSTLLDGEIDAETDFLGLKREDANTLTGISIEMDPGDVLCFTQLLPHRALPNRSDAVRWSMDIRYEATAVATESGMRQGFIARSPHNPQLETSCDEWLSKWVSIPAGSY</sequence>
<dbReference type="OrthoDB" id="976214at2"/>
<evidence type="ECO:0000313" key="2">
    <source>
        <dbReference type="Proteomes" id="UP000272528"/>
    </source>
</evidence>
<dbReference type="Pfam" id="PF05721">
    <property type="entry name" value="PhyH"/>
    <property type="match status" value="1"/>
</dbReference>
<dbReference type="Gene3D" id="2.60.120.620">
    <property type="entry name" value="q2cbj1_9rhob like domain"/>
    <property type="match status" value="1"/>
</dbReference>
<keyword evidence="2" id="KW-1185">Reference proteome</keyword>
<organism evidence="1 2">
    <name type="scientific">Paenibacillus albus</name>
    <dbReference type="NCBI Taxonomy" id="2495582"/>
    <lineage>
        <taxon>Bacteria</taxon>
        <taxon>Bacillati</taxon>
        <taxon>Bacillota</taxon>
        <taxon>Bacilli</taxon>
        <taxon>Bacillales</taxon>
        <taxon>Paenibacillaceae</taxon>
        <taxon>Paenibacillus</taxon>
    </lineage>
</organism>
<dbReference type="AlphaFoldDB" id="A0A3Q8X5H5"/>